<feature type="region of interest" description="Disordered" evidence="1">
    <location>
        <begin position="711"/>
        <end position="737"/>
    </location>
</feature>
<dbReference type="InterPro" id="IPR008984">
    <property type="entry name" value="SMAD_FHA_dom_sf"/>
</dbReference>
<feature type="compositionally biased region" description="Basic and acidic residues" evidence="1">
    <location>
        <begin position="842"/>
        <end position="856"/>
    </location>
</feature>
<feature type="compositionally biased region" description="Pro residues" evidence="1">
    <location>
        <begin position="299"/>
        <end position="309"/>
    </location>
</feature>
<feature type="compositionally biased region" description="Basic and acidic residues" evidence="1">
    <location>
        <begin position="1191"/>
        <end position="1209"/>
    </location>
</feature>
<reference evidence="3" key="1">
    <citation type="submission" date="2023-03" db="EMBL/GenBank/DDBJ databases">
        <title>Massive genome expansion in bonnet fungi (Mycena s.s.) driven by repeated elements and novel gene families across ecological guilds.</title>
        <authorList>
            <consortium name="Lawrence Berkeley National Laboratory"/>
            <person name="Harder C.B."/>
            <person name="Miyauchi S."/>
            <person name="Viragh M."/>
            <person name="Kuo A."/>
            <person name="Thoen E."/>
            <person name="Andreopoulos B."/>
            <person name="Lu D."/>
            <person name="Skrede I."/>
            <person name="Drula E."/>
            <person name="Henrissat B."/>
            <person name="Morin E."/>
            <person name="Kohler A."/>
            <person name="Barry K."/>
            <person name="LaButti K."/>
            <person name="Morin E."/>
            <person name="Salamov A."/>
            <person name="Lipzen A."/>
            <person name="Mereny Z."/>
            <person name="Hegedus B."/>
            <person name="Baldrian P."/>
            <person name="Stursova M."/>
            <person name="Weitz H."/>
            <person name="Taylor A."/>
            <person name="Grigoriev I.V."/>
            <person name="Nagy L.G."/>
            <person name="Martin F."/>
            <person name="Kauserud H."/>
        </authorList>
    </citation>
    <scope>NUCLEOTIDE SEQUENCE</scope>
    <source>
        <strain evidence="3">CBHHK200</strain>
    </source>
</reference>
<feature type="compositionally biased region" description="Acidic residues" evidence="1">
    <location>
        <begin position="391"/>
        <end position="407"/>
    </location>
</feature>
<accession>A0AAD6X347</accession>
<dbReference type="InterPro" id="IPR000253">
    <property type="entry name" value="FHA_dom"/>
</dbReference>
<organism evidence="3 4">
    <name type="scientific">Mycena alexandri</name>
    <dbReference type="NCBI Taxonomy" id="1745969"/>
    <lineage>
        <taxon>Eukaryota</taxon>
        <taxon>Fungi</taxon>
        <taxon>Dikarya</taxon>
        <taxon>Basidiomycota</taxon>
        <taxon>Agaricomycotina</taxon>
        <taxon>Agaricomycetes</taxon>
        <taxon>Agaricomycetidae</taxon>
        <taxon>Agaricales</taxon>
        <taxon>Marasmiineae</taxon>
        <taxon>Mycenaceae</taxon>
        <taxon>Mycena</taxon>
    </lineage>
</organism>
<dbReference type="Pfam" id="PF00498">
    <property type="entry name" value="FHA"/>
    <property type="match status" value="1"/>
</dbReference>
<dbReference type="EMBL" id="JARJCM010000091">
    <property type="protein sequence ID" value="KAJ7030444.1"/>
    <property type="molecule type" value="Genomic_DNA"/>
</dbReference>
<evidence type="ECO:0000313" key="4">
    <source>
        <dbReference type="Proteomes" id="UP001218188"/>
    </source>
</evidence>
<feature type="compositionally biased region" description="Acidic residues" evidence="1">
    <location>
        <begin position="1092"/>
        <end position="1102"/>
    </location>
</feature>
<feature type="compositionally biased region" description="Low complexity" evidence="1">
    <location>
        <begin position="331"/>
        <end position="362"/>
    </location>
</feature>
<feature type="compositionally biased region" description="Basic residues" evidence="1">
    <location>
        <begin position="1235"/>
        <end position="1244"/>
    </location>
</feature>
<feature type="region of interest" description="Disordered" evidence="1">
    <location>
        <begin position="782"/>
        <end position="1244"/>
    </location>
</feature>
<dbReference type="AlphaFoldDB" id="A0AAD6X347"/>
<protein>
    <recommendedName>
        <fullName evidence="2">FHA domain-containing protein</fullName>
    </recommendedName>
</protein>
<evidence type="ECO:0000259" key="2">
    <source>
        <dbReference type="PROSITE" id="PS50006"/>
    </source>
</evidence>
<feature type="compositionally biased region" description="Acidic residues" evidence="1">
    <location>
        <begin position="224"/>
        <end position="234"/>
    </location>
</feature>
<feature type="compositionally biased region" description="Low complexity" evidence="1">
    <location>
        <begin position="1047"/>
        <end position="1058"/>
    </location>
</feature>
<feature type="compositionally biased region" description="Low complexity" evidence="1">
    <location>
        <begin position="1172"/>
        <end position="1190"/>
    </location>
</feature>
<feature type="compositionally biased region" description="Pro residues" evidence="1">
    <location>
        <begin position="1160"/>
        <end position="1171"/>
    </location>
</feature>
<dbReference type="PANTHER" id="PTHR35711:SF1">
    <property type="entry name" value="ECTODERMAL, ISOFORM F"/>
    <property type="match status" value="1"/>
</dbReference>
<feature type="compositionally biased region" description="Low complexity" evidence="1">
    <location>
        <begin position="369"/>
        <end position="384"/>
    </location>
</feature>
<evidence type="ECO:0000313" key="3">
    <source>
        <dbReference type="EMBL" id="KAJ7030444.1"/>
    </source>
</evidence>
<dbReference type="Proteomes" id="UP001218188">
    <property type="component" value="Unassembled WGS sequence"/>
</dbReference>
<feature type="compositionally biased region" description="Acidic residues" evidence="1">
    <location>
        <begin position="480"/>
        <end position="513"/>
    </location>
</feature>
<feature type="domain" description="FHA" evidence="2">
    <location>
        <begin position="47"/>
        <end position="101"/>
    </location>
</feature>
<dbReference type="PROSITE" id="PS50006">
    <property type="entry name" value="FHA_DOMAIN"/>
    <property type="match status" value="1"/>
</dbReference>
<dbReference type="PANTHER" id="PTHR35711">
    <property type="entry name" value="EXPRESSED PROTEIN"/>
    <property type="match status" value="1"/>
</dbReference>
<dbReference type="SUPFAM" id="SSF49879">
    <property type="entry name" value="SMAD/FHA domain"/>
    <property type="match status" value="1"/>
</dbReference>
<feature type="compositionally biased region" description="Basic and acidic residues" evidence="1">
    <location>
        <begin position="863"/>
        <end position="882"/>
    </location>
</feature>
<feature type="compositionally biased region" description="Basic and acidic residues" evidence="1">
    <location>
        <begin position="940"/>
        <end position="950"/>
    </location>
</feature>
<gene>
    <name evidence="3" type="ORF">C8F04DRAFT_1113686</name>
</gene>
<feature type="compositionally biased region" description="Basic and acidic residues" evidence="1">
    <location>
        <begin position="801"/>
        <end position="818"/>
    </location>
</feature>
<feature type="region of interest" description="Disordered" evidence="1">
    <location>
        <begin position="190"/>
        <end position="245"/>
    </location>
</feature>
<dbReference type="Gene3D" id="2.60.200.20">
    <property type="match status" value="1"/>
</dbReference>
<comment type="caution">
    <text evidence="3">The sequence shown here is derived from an EMBL/GenBank/DDBJ whole genome shotgun (WGS) entry which is preliminary data.</text>
</comment>
<evidence type="ECO:0000256" key="1">
    <source>
        <dbReference type="SAM" id="MobiDB-lite"/>
    </source>
</evidence>
<feature type="compositionally biased region" description="Acidic residues" evidence="1">
    <location>
        <begin position="424"/>
        <end position="437"/>
    </location>
</feature>
<feature type="compositionally biased region" description="Low complexity" evidence="1">
    <location>
        <begin position="534"/>
        <end position="543"/>
    </location>
</feature>
<feature type="region of interest" description="Disordered" evidence="1">
    <location>
        <begin position="268"/>
        <end position="597"/>
    </location>
</feature>
<name>A0AAD6X347_9AGAR</name>
<dbReference type="SMART" id="SM00240">
    <property type="entry name" value="FHA"/>
    <property type="match status" value="1"/>
</dbReference>
<proteinExistence type="predicted"/>
<feature type="compositionally biased region" description="Basic residues" evidence="1">
    <location>
        <begin position="1120"/>
        <end position="1130"/>
    </location>
</feature>
<feature type="compositionally biased region" description="Low complexity" evidence="1">
    <location>
        <begin position="414"/>
        <end position="423"/>
    </location>
</feature>
<sequence length="1244" mass="131833">MDTPGRFGTVQLLRRQPASNSTTATTTGATGGEEVVVASFGVDTPTVSFGRDPTCSVRLYYPAVAPLHARIVFSGDESEKKKNAFVEVLGANGMLVDGCMVYPNAQDDGSGSGSAKGVRTIALGNGSELEIHGKRFRFVYPPKEMRKALAASPARPANRALRLSLIPSAQVFDPRPSPDPRQNLRVLQSPLRIAGSSPKKNGSPAPGTPSPSPRGVQAGVQTQQDDEEEADAEDGQTITLVQGSHPRVVEEAKDLVILEDVELSAQERAAAANNQSPTATMAGAGRGRSNSTSAGSVAPPSPPPPAPPRTPRRQSLHRAVLIRSAQRAVWAANSPASNNSGSNSGSNSSTPSAGSSNSSAGSVLRGWQAPAAAPSTSPTRATVSISRAAEEQEDEADDETDTEEEEAEVRRLGLEVVSVSSGSESEDDEDDDDDDANNNEKSAPQPRLGWRKSLERIALWPFGGRVKTEEEETALPPASAEDEDHEKDEHEENEGNDDQQNEGYEDDDDDNEMDMQIQTPRTGTPRTPMLRQTPAAAPALAAARSPTKTPAAVPRSPTKTPFGAPHPAARTPRGFGRKSIPSAEAAKPYGQEEADVPMDVDAEGYTPLYEDLASYRLGNAPTITVAERTIKEQDAARAKASTPPPIRARPLAAFMTPQAPRAGFAAYGVGGAVPGSAKPAGGAPRYSLGGAARRVLVQDQPWKVNDLLVSGTPSTSNGPGTPARGVPARPAVSAEERRVISERRRSALKMPDPFFAGGIPGMSPAKKKVGVPGLGLGRVQEGTATVNSERDAEGSASGSGKQDDRTMLESLRETVEGLRRRRESVLADAGIMVEENADETGGEGKVEFRPEVEKPKSRMLRGRPREEARSEVEESASDHPENEMSTTKTAEVNGMDIDAPSKSPRRGRKAAPTRAVEESEDEMAVDPAPAPKPARRSRKPTAEPETEKELSVPAATRRTRKATPTPTTEDDEQVEKAVDPAPVKARRTRKPTAEPEVANDEPAAIADVPAAPTKSRRGRKATTEPESDDEPAPALARRARKPPSTDARTPATVPATEPAAPPKRRGRAAKAATPASAPERKTRGRSRAPEETQTEVEDDADPLDTITDTPDVEIVAVVPKTRRSRSAKPKAVKEEEAEPVLEGTGTAVPPRAGRTKKTVPTPPVPAVPAAPKPRSTRKGVVPASAPAVVEVGEKENAPDEEREESEPVAKVRVSRSRKVKEEAVDSDSSAPAPRRATRARTRTG</sequence>
<keyword evidence="4" id="KW-1185">Reference proteome</keyword>